<dbReference type="EMBL" id="ML977315">
    <property type="protein sequence ID" value="KAF2119761.1"/>
    <property type="molecule type" value="Genomic_DNA"/>
</dbReference>
<evidence type="ECO:0008006" key="3">
    <source>
        <dbReference type="Google" id="ProtNLM"/>
    </source>
</evidence>
<evidence type="ECO:0000313" key="2">
    <source>
        <dbReference type="Proteomes" id="UP000799770"/>
    </source>
</evidence>
<feature type="non-terminal residue" evidence="1">
    <location>
        <position position="192"/>
    </location>
</feature>
<sequence>PNFTRERLAMSVDRRMLAGSLFSFFGGFILGSSHTGRMASLRFRAENAHRLPYTNPGWYLYHKSKNYYKMNAGIQAGVKSGFRLAGWVCVYLIVEEALDIFRGTFRAGRTLTEMEGIDELEMQKLKKCVEQSRTCLSSGLAGMATAGLWSFKNRFPMPTAARTIRIGLIVGLGYGLGQDAMKWARLRYVGEQ</sequence>
<protein>
    <recommendedName>
        <fullName evidence="3">Tim17/Tim22/Tim23/Pmp24 family-domain-containing protein</fullName>
    </recommendedName>
</protein>
<gene>
    <name evidence="1" type="ORF">BDV96DRAFT_473991</name>
</gene>
<reference evidence="1" key="1">
    <citation type="journal article" date="2020" name="Stud. Mycol.">
        <title>101 Dothideomycetes genomes: a test case for predicting lifestyles and emergence of pathogens.</title>
        <authorList>
            <person name="Haridas S."/>
            <person name="Albert R."/>
            <person name="Binder M."/>
            <person name="Bloem J."/>
            <person name="Labutti K."/>
            <person name="Salamov A."/>
            <person name="Andreopoulos B."/>
            <person name="Baker S."/>
            <person name="Barry K."/>
            <person name="Bills G."/>
            <person name="Bluhm B."/>
            <person name="Cannon C."/>
            <person name="Castanera R."/>
            <person name="Culley D."/>
            <person name="Daum C."/>
            <person name="Ezra D."/>
            <person name="Gonzalez J."/>
            <person name="Henrissat B."/>
            <person name="Kuo A."/>
            <person name="Liang C."/>
            <person name="Lipzen A."/>
            <person name="Lutzoni F."/>
            <person name="Magnuson J."/>
            <person name="Mondo S."/>
            <person name="Nolan M."/>
            <person name="Ohm R."/>
            <person name="Pangilinan J."/>
            <person name="Park H.-J."/>
            <person name="Ramirez L."/>
            <person name="Alfaro M."/>
            <person name="Sun H."/>
            <person name="Tritt A."/>
            <person name="Yoshinaga Y."/>
            <person name="Zwiers L.-H."/>
            <person name="Turgeon B."/>
            <person name="Goodwin S."/>
            <person name="Spatafora J."/>
            <person name="Crous P."/>
            <person name="Grigoriev I."/>
        </authorList>
    </citation>
    <scope>NUCLEOTIDE SEQUENCE</scope>
    <source>
        <strain evidence="1">CBS 627.86</strain>
    </source>
</reference>
<accession>A0A6A5ZNG0</accession>
<dbReference type="Proteomes" id="UP000799770">
    <property type="component" value="Unassembled WGS sequence"/>
</dbReference>
<evidence type="ECO:0000313" key="1">
    <source>
        <dbReference type="EMBL" id="KAF2119761.1"/>
    </source>
</evidence>
<dbReference type="AlphaFoldDB" id="A0A6A5ZNG0"/>
<organism evidence="1 2">
    <name type="scientific">Lophiotrema nucula</name>
    <dbReference type="NCBI Taxonomy" id="690887"/>
    <lineage>
        <taxon>Eukaryota</taxon>
        <taxon>Fungi</taxon>
        <taxon>Dikarya</taxon>
        <taxon>Ascomycota</taxon>
        <taxon>Pezizomycotina</taxon>
        <taxon>Dothideomycetes</taxon>
        <taxon>Pleosporomycetidae</taxon>
        <taxon>Pleosporales</taxon>
        <taxon>Lophiotremataceae</taxon>
        <taxon>Lophiotrema</taxon>
    </lineage>
</organism>
<proteinExistence type="predicted"/>
<keyword evidence="2" id="KW-1185">Reference proteome</keyword>
<dbReference type="PANTHER" id="PTHR37852">
    <property type="entry name" value="YALI0B21208P"/>
    <property type="match status" value="1"/>
</dbReference>
<dbReference type="PANTHER" id="PTHR37852:SF1">
    <property type="entry name" value="HIG1 DOMAIN-CONTAINING PROTEIN"/>
    <property type="match status" value="1"/>
</dbReference>
<dbReference type="OrthoDB" id="5584028at2759"/>
<name>A0A6A5ZNG0_9PLEO</name>
<feature type="non-terminal residue" evidence="1">
    <location>
        <position position="1"/>
    </location>
</feature>